<protein>
    <recommendedName>
        <fullName evidence="4">tRNA (32-2'-O)-methyltransferase regulator THADA</fullName>
    </recommendedName>
</protein>
<evidence type="ECO:0000256" key="5">
    <source>
        <dbReference type="SAM" id="MobiDB-lite"/>
    </source>
</evidence>
<keyword evidence="2" id="KW-0819">tRNA processing</keyword>
<evidence type="ECO:0000259" key="7">
    <source>
        <dbReference type="Pfam" id="PF25150"/>
    </source>
</evidence>
<dbReference type="STRING" id="7868.ENSCMIP00000008278"/>
<evidence type="ECO:0000313" key="10">
    <source>
        <dbReference type="Proteomes" id="UP000314986"/>
    </source>
</evidence>
<evidence type="ECO:0000259" key="8">
    <source>
        <dbReference type="Pfam" id="PF25151"/>
    </source>
</evidence>
<dbReference type="InterPro" id="IPR056843">
    <property type="entry name" value="THADA-like_TPR"/>
</dbReference>
<feature type="domain" description="tRNA (32-2'-O)-methyltransferase regulator THADA-like TPR repeats region" evidence="7">
    <location>
        <begin position="466"/>
        <end position="745"/>
    </location>
</feature>
<feature type="domain" description="DUF2428" evidence="6">
    <location>
        <begin position="888"/>
        <end position="1183"/>
    </location>
</feature>
<dbReference type="GeneTree" id="ENSGT00390000015500"/>
<dbReference type="Ensembl" id="ENSCMIT00000008515.1">
    <property type="protein sequence ID" value="ENSCMIP00000008278.1"/>
    <property type="gene ID" value="ENSCMIG00000004423.1"/>
</dbReference>
<dbReference type="SUPFAM" id="SSF48371">
    <property type="entry name" value="ARM repeat"/>
    <property type="match status" value="2"/>
</dbReference>
<reference evidence="10" key="3">
    <citation type="journal article" date="2014" name="Nature">
        <title>Elephant shark genome provides unique insights into gnathostome evolution.</title>
        <authorList>
            <consortium name="International Elephant Shark Genome Sequencing Consortium"/>
            <person name="Venkatesh B."/>
            <person name="Lee A.P."/>
            <person name="Ravi V."/>
            <person name="Maurya A.K."/>
            <person name="Lian M.M."/>
            <person name="Swann J.B."/>
            <person name="Ohta Y."/>
            <person name="Flajnik M.F."/>
            <person name="Sutoh Y."/>
            <person name="Kasahara M."/>
            <person name="Hoon S."/>
            <person name="Gangu V."/>
            <person name="Roy S.W."/>
            <person name="Irimia M."/>
            <person name="Korzh V."/>
            <person name="Kondrychyn I."/>
            <person name="Lim Z.W."/>
            <person name="Tay B.H."/>
            <person name="Tohari S."/>
            <person name="Kong K.W."/>
            <person name="Ho S."/>
            <person name="Lorente-Galdos B."/>
            <person name="Quilez J."/>
            <person name="Marques-Bonet T."/>
            <person name="Raney B.J."/>
            <person name="Ingham P.W."/>
            <person name="Tay A."/>
            <person name="Hillier L.W."/>
            <person name="Minx P."/>
            <person name="Boehm T."/>
            <person name="Wilson R.K."/>
            <person name="Brenner S."/>
            <person name="Warren W.C."/>
        </authorList>
    </citation>
    <scope>NUCLEOTIDE SEQUENCE [LARGE SCALE GENOMIC DNA]</scope>
</reference>
<dbReference type="GO" id="GO:0030488">
    <property type="term" value="P:tRNA methylation"/>
    <property type="evidence" value="ECO:0007669"/>
    <property type="project" value="TreeGrafter"/>
</dbReference>
<feature type="domain" description="tRNA (32-2'-O)-methyltransferase regulator THADA-like C-terminal TPR repeats region" evidence="8">
    <location>
        <begin position="1185"/>
        <end position="1347"/>
    </location>
</feature>
<evidence type="ECO:0000256" key="3">
    <source>
        <dbReference type="ARBA" id="ARBA00035625"/>
    </source>
</evidence>
<organism evidence="9 10">
    <name type="scientific">Callorhinchus milii</name>
    <name type="common">Ghost shark</name>
    <dbReference type="NCBI Taxonomy" id="7868"/>
    <lineage>
        <taxon>Eukaryota</taxon>
        <taxon>Metazoa</taxon>
        <taxon>Chordata</taxon>
        <taxon>Craniata</taxon>
        <taxon>Vertebrata</taxon>
        <taxon>Chondrichthyes</taxon>
        <taxon>Holocephali</taxon>
        <taxon>Chimaeriformes</taxon>
        <taxon>Callorhinchidae</taxon>
        <taxon>Callorhinchus</taxon>
    </lineage>
</organism>
<evidence type="ECO:0000256" key="4">
    <source>
        <dbReference type="ARBA" id="ARBA00035698"/>
    </source>
</evidence>
<gene>
    <name evidence="9" type="primary">LOC103177989</name>
</gene>
<dbReference type="InterPro" id="IPR056842">
    <property type="entry name" value="THADA-like_TPR_C"/>
</dbReference>
<evidence type="ECO:0000256" key="2">
    <source>
        <dbReference type="ARBA" id="ARBA00022694"/>
    </source>
</evidence>
<comment type="function">
    <text evidence="3">Together with methyltransferase FTSJ1, methylates the 2'-O-ribose of nucleotides at position 32 of the anticodon loop of substrate tRNAs.</text>
</comment>
<proteinExistence type="inferred from homology"/>
<dbReference type="Proteomes" id="UP000314986">
    <property type="component" value="Unassembled WGS sequence"/>
</dbReference>
<accession>A0A4W3GVG0</accession>
<dbReference type="PANTHER" id="PTHR14387:SF7">
    <property type="entry name" value="THYROID ADENOMA-ASSOCIATED PROTEIN"/>
    <property type="match status" value="1"/>
</dbReference>
<dbReference type="OMA" id="CTSIPEW"/>
<reference evidence="10" key="2">
    <citation type="journal article" date="2007" name="PLoS Biol.">
        <title>Survey sequencing and comparative analysis of the elephant shark (Callorhinchus milii) genome.</title>
        <authorList>
            <person name="Venkatesh B."/>
            <person name="Kirkness E.F."/>
            <person name="Loh Y.H."/>
            <person name="Halpern A.L."/>
            <person name="Lee A.P."/>
            <person name="Johnson J."/>
            <person name="Dandona N."/>
            <person name="Viswanathan L.D."/>
            <person name="Tay A."/>
            <person name="Venter J.C."/>
            <person name="Strausberg R.L."/>
            <person name="Brenner S."/>
        </authorList>
    </citation>
    <scope>NUCLEOTIDE SEQUENCE [LARGE SCALE GENOMIC DNA]</scope>
</reference>
<evidence type="ECO:0000313" key="9">
    <source>
        <dbReference type="Ensembl" id="ENSCMIP00000008278.1"/>
    </source>
</evidence>
<evidence type="ECO:0000256" key="1">
    <source>
        <dbReference type="ARBA" id="ARBA00010409"/>
    </source>
</evidence>
<dbReference type="InterPro" id="IPR016024">
    <property type="entry name" value="ARM-type_fold"/>
</dbReference>
<evidence type="ECO:0000259" key="6">
    <source>
        <dbReference type="Pfam" id="PF10350"/>
    </source>
</evidence>
<name>A0A4W3GVG0_CALMI</name>
<sequence>MLHLGDGQPKIASKRDQLLVPSSNLLYCFTCVCCHCFHEKGLIHSQTPLFPCSSLSNIPESWKEEVIGCLVSCLNEELLTADKCCVRKVVESIAASMENFSLVLQFLHKTLKKIHIFCFRSLGGQHILQNRLMHDSLVALKASMVLVQKVQEKIHGCFCGTAEPPLWEVMCGLLTCFIEILVDGDFLQAVQSTAGMAAVLFIKTIVHQDEALPKLVSELLFPSKLLVVPDVPEWLIESCGELCRTAPSDASVLFLCQGTLAMLDWRSGRMKQSGEQLLLEMLTVLLSLNTLKESSMAMSISRILTLWTCGALEALDSHSCSQHLKNSLSGSSEAVQKLLEYVWTHWEHPLDGVRHQTKALFKNVLKIHQKAAGCCGMTDPFFVRMTRTLLDLEWHVKGKYASLSCLVEYLGTQHILDVDDSIPKQVLGVMREQSLANYASDLLEKMFVSHKKQLSSTQPSAWIDQWHETWVSPFLAALCEEEPGHTTYIIDYYLPKLLKCSPESLTHMIKELRSSSQSRTIGKYSRGALGALMTCLRAARARGLWNGDAKWDQLVPVNLVKQALVHKHEQVRVDALGLICETHRSTQTLSSQEMALIKFFLPYNLNSQSPGTRQQIVWLMKKLFCRLRDSSQVLHKQTQNKVGQKRAPRENTSTDHDPVVQLQQYKHFMFWTCDLLFQALFPGTSYPSKFTVLSLLGIIAEVIECSEGKLEFDRNAMQQHMTDVLQPTYTDALLACLTSTFEELKMLAYDLLKRFPASVLGLKDTEKLQTLLQAALDLMISTKPYDCITASYLLALLTRQEGLQAALHACIGNQQNTDCTYGSSSKLVGKRSTDQELLEANILIEQAERSLVQAAASNPLYGRVHCIIGALQQLSLKSLIKVSEWRETVTELIKVAFRLSAVVSPVVQSSSPEGLIPMDTDSESAANLHVILNEIKPRDNNDYFAQAKLLKNERDEESGEIPPEDCKPAEHLTFQVTAQMVLVCCWRSMKEISLLLGLLCQNLPLQSSSDSEDGLLTVPQIEDIGVYFKRQLLQSRHRGAFELAYVGFVKLTEMLTSCNNRSLQKLPQCWLEDVLQEIKSSDPASKLCATRRSAGIPFYIQALVSSEPKGSNLGLLKMTMKELMPLALPSEMCQDDASTIPQVHALNVLRALFRDTRLSESVIPYVADGTQAAILGFTSPVWAVRNSSTLLFSTLITRIFGVKKGKDEHSKKNRMTGREFFARFPTLYPFLLKQLETVANTVDSEAGVLKLHPSLFLLLLVLGRLFPSPMDGTSSALSLAPFVPFIIRCSHSAVLRSREMAARALVPFVTVDQVLPTVRSLMEALPGLTEACVRQNHVHGTLLQALHLLHSYFETKQRTDSTPGQELHDIIGCTRAKVWLATRQNPCLLTRATFLDIIGILCHHLGKLKTEDPETLYLWQDSCHIVLESELVKAGQQFSPVPGLIQWQRSITRLSLLVTSSRPQRVTPQDGSCQPARGILQPGQLLCHLLQSEFHEVRLVTLETLMLWLEEWDENVLFLLSEAEDTLKKLAMQETRSECLAKVRDYLIIAGNRISENCSMAYIGFLITDLQSVTLTLASKLVQHLALQKQQKSLDSESHDFRQWVHLVAQSCGAEQQTDIRLTAANVLIDAVPLLLASKQLYLGLLDTLSLWKCVFTLLQDEEQVVRDTAADVIRMIPPFIKACWDDVNPSLALDLGFGVLCELLQIWRQTYPGVLAIIKWMLEEDEYNQNLGEDDFLFEKSEINLWAEKITFLNLIWKHLSTLLSGAQVPVGNESELRSLVTLAEDQAQRVGFLGRSLGPAPEFSQTADCTRFNIQKIRLSKVTQLLSLVGLDAAIPTKIEELSTILCES</sequence>
<dbReference type="Pfam" id="PF25151">
    <property type="entry name" value="TPR_Trm732_C"/>
    <property type="match status" value="1"/>
</dbReference>
<feature type="region of interest" description="Disordered" evidence="5">
    <location>
        <begin position="635"/>
        <end position="655"/>
    </location>
</feature>
<dbReference type="Pfam" id="PF10350">
    <property type="entry name" value="DUF2428"/>
    <property type="match status" value="1"/>
</dbReference>
<dbReference type="InParanoid" id="A0A4W3GVG0"/>
<dbReference type="InterPro" id="IPR051954">
    <property type="entry name" value="tRNA_methyltransferase_THADA"/>
</dbReference>
<reference evidence="9" key="5">
    <citation type="submission" date="2025-09" db="UniProtKB">
        <authorList>
            <consortium name="Ensembl"/>
        </authorList>
    </citation>
    <scope>IDENTIFICATION</scope>
</reference>
<dbReference type="InterPro" id="IPR019442">
    <property type="entry name" value="THADA/TRM732_DUF2428"/>
</dbReference>
<comment type="similarity">
    <text evidence="1">Belongs to the THADA family.</text>
</comment>
<reference evidence="10" key="1">
    <citation type="journal article" date="2006" name="Science">
        <title>Ancient noncoding elements conserved in the human genome.</title>
        <authorList>
            <person name="Venkatesh B."/>
            <person name="Kirkness E.F."/>
            <person name="Loh Y.H."/>
            <person name="Halpern A.L."/>
            <person name="Lee A.P."/>
            <person name="Johnson J."/>
            <person name="Dandona N."/>
            <person name="Viswanathan L.D."/>
            <person name="Tay A."/>
            <person name="Venter J.C."/>
            <person name="Strausberg R.L."/>
            <person name="Brenner S."/>
        </authorList>
    </citation>
    <scope>NUCLEOTIDE SEQUENCE [LARGE SCALE GENOMIC DNA]</scope>
</reference>
<dbReference type="Pfam" id="PF25150">
    <property type="entry name" value="TPR_Trm732"/>
    <property type="match status" value="1"/>
</dbReference>
<dbReference type="GO" id="GO:0005829">
    <property type="term" value="C:cytosol"/>
    <property type="evidence" value="ECO:0007669"/>
    <property type="project" value="TreeGrafter"/>
</dbReference>
<dbReference type="PANTHER" id="PTHR14387">
    <property type="entry name" value="THADA/DEATH RECEPTOR INTERACTING PROTEIN"/>
    <property type="match status" value="1"/>
</dbReference>
<reference evidence="9" key="4">
    <citation type="submission" date="2025-08" db="UniProtKB">
        <authorList>
            <consortium name="Ensembl"/>
        </authorList>
    </citation>
    <scope>IDENTIFICATION</scope>
</reference>
<keyword evidence="10" id="KW-1185">Reference proteome</keyword>
<dbReference type="FunCoup" id="A0A4W3GVG0">
    <property type="interactions" value="751"/>
</dbReference>